<protein>
    <submittedName>
        <fullName evidence="1">Phage portal protein</fullName>
    </submittedName>
</protein>
<dbReference type="Gene3D" id="3.30.1120.70">
    <property type="match status" value="1"/>
</dbReference>
<dbReference type="NCBIfam" id="TIGR01537">
    <property type="entry name" value="portal_HK97"/>
    <property type="match status" value="1"/>
</dbReference>
<proteinExistence type="predicted"/>
<dbReference type="AlphaFoldDB" id="A0A6N2TDL7"/>
<dbReference type="InterPro" id="IPR006944">
    <property type="entry name" value="Phage/GTA_portal"/>
</dbReference>
<dbReference type="Pfam" id="PF04860">
    <property type="entry name" value="Phage_portal"/>
    <property type="match status" value="1"/>
</dbReference>
<dbReference type="InterPro" id="IPR006427">
    <property type="entry name" value="Portal_HK97"/>
</dbReference>
<organism evidence="1">
    <name type="scientific">Schaalia odontolytica</name>
    <dbReference type="NCBI Taxonomy" id="1660"/>
    <lineage>
        <taxon>Bacteria</taxon>
        <taxon>Bacillati</taxon>
        <taxon>Actinomycetota</taxon>
        <taxon>Actinomycetes</taxon>
        <taxon>Actinomycetales</taxon>
        <taxon>Actinomycetaceae</taxon>
        <taxon>Schaalia</taxon>
    </lineage>
</organism>
<dbReference type="EMBL" id="CACRSM010000002">
    <property type="protein sequence ID" value="VYT02151.1"/>
    <property type="molecule type" value="Genomic_DNA"/>
</dbReference>
<name>A0A6N2TDL7_9ACTO</name>
<sequence length="377" mass="41175">MAFLTRALEAIGISRADIPSAAHPALFPPARAAALADPRGLTAVYRAIQVITTAAAQLPIQVERSGQVIETPAPINFLDPRMTRSTWVSHMVTSLALHGNAYALIERDQAGKIVALRPLNPRYVMVTVNRDTHGLIFYVDGETKTANDVLHAHLQPLVVSEPLGLGPLQAARMDLEGARQTRDFAAQWFDGTGSPTGILSSQTTLTPAAVKAARNAWNGIDENGQRIPDDVNPSRIKVLSGFTYQHLGISPKDAQWIEAQEFSILQIARLFGIPSTLMLASPSGGSMSYSNIEQDWLSFTRFTLMQYLKPLEDALSECIVRGQQVRFNLEGLLRSDTSTRYSSYATALDKGFLTVNEVRALEGRPPLPTPIESDTDE</sequence>
<evidence type="ECO:0000313" key="1">
    <source>
        <dbReference type="EMBL" id="VYT02151.1"/>
    </source>
</evidence>
<gene>
    <name evidence="1" type="ORF">AOLFYP35_01243</name>
</gene>
<dbReference type="Gene3D" id="1.20.1270.210">
    <property type="match status" value="1"/>
</dbReference>
<accession>A0A6N2TDL7</accession>
<reference evidence="1" key="1">
    <citation type="submission" date="2019-11" db="EMBL/GenBank/DDBJ databases">
        <authorList>
            <person name="Feng L."/>
        </authorList>
    </citation>
    <scope>NUCLEOTIDE SEQUENCE</scope>
    <source>
        <strain evidence="1">AodontolyticusLFYP35</strain>
    </source>
</reference>
<dbReference type="Gene3D" id="3.40.140.120">
    <property type="match status" value="1"/>
</dbReference>